<dbReference type="Proteomes" id="UP000319094">
    <property type="component" value="Unassembled WGS sequence"/>
</dbReference>
<protein>
    <submittedName>
        <fullName evidence="5">Sortase A</fullName>
    </submittedName>
</protein>
<gene>
    <name evidence="5" type="ORF">FB468_2816</name>
</gene>
<dbReference type="InterPro" id="IPR042002">
    <property type="entry name" value="Sortase_C"/>
</dbReference>
<dbReference type="Pfam" id="PF04203">
    <property type="entry name" value="Sortase"/>
    <property type="match status" value="1"/>
</dbReference>
<dbReference type="InterPro" id="IPR005754">
    <property type="entry name" value="Sortase"/>
</dbReference>
<feature type="active site" description="Proton donor/acceptor" evidence="2">
    <location>
        <position position="157"/>
    </location>
</feature>
<dbReference type="EMBL" id="VFON01000001">
    <property type="protein sequence ID" value="TQL44748.1"/>
    <property type="molecule type" value="Genomic_DNA"/>
</dbReference>
<dbReference type="GO" id="GO:0016787">
    <property type="term" value="F:hydrolase activity"/>
    <property type="evidence" value="ECO:0007669"/>
    <property type="project" value="UniProtKB-KW"/>
</dbReference>
<dbReference type="Gene3D" id="2.40.260.10">
    <property type="entry name" value="Sortase"/>
    <property type="match status" value="1"/>
</dbReference>
<dbReference type="NCBIfam" id="NF033745">
    <property type="entry name" value="class_C_sortase"/>
    <property type="match status" value="1"/>
</dbReference>
<dbReference type="InterPro" id="IPR023365">
    <property type="entry name" value="Sortase_dom-sf"/>
</dbReference>
<keyword evidence="1" id="KW-0378">Hydrolase</keyword>
<evidence type="ECO:0000313" key="6">
    <source>
        <dbReference type="Proteomes" id="UP000319094"/>
    </source>
</evidence>
<sequence>MKLSSQTKKRLPMQIMIVLGVALLTYHSAADWFATRNHNAELSGYVDAVEQMPKENRDAELALARSYNEKMPQGPLRDPYAYDVNPEQEDAAFTDYTKLLAAAPSGVMGRLSYPSAGINLPIYHGTADSVLSRGVGHLYGSSLPIGGEGTHSVLTSHSGLVNAKLFSELPAKTRVGDIFTVTVLGETSRYQVDQILTVLPDQSDALRIVPGEDYVTLITCTPIGVNSHRLLVRGTRIADLPEQEDQRQEVAGDGVTAGFPWWIVWLVGGVGLSVIVFLPLPRRDRIDEATAPGREQTDDVEALSSEETSELVR</sequence>
<name>A0A542Y9I7_9MICO</name>
<reference evidence="5 6" key="1">
    <citation type="submission" date="2019-06" db="EMBL/GenBank/DDBJ databases">
        <title>Sequencing the genomes of 1000 actinobacteria strains.</title>
        <authorList>
            <person name="Klenk H.-P."/>
        </authorList>
    </citation>
    <scope>NUCLEOTIDE SEQUENCE [LARGE SCALE GENOMIC DNA]</scope>
    <source>
        <strain evidence="5 6">DSM 8803</strain>
    </source>
</reference>
<evidence type="ECO:0000256" key="2">
    <source>
        <dbReference type="PIRSR" id="PIRSR605754-1"/>
    </source>
</evidence>
<keyword evidence="6" id="KW-1185">Reference proteome</keyword>
<dbReference type="SUPFAM" id="SSF63817">
    <property type="entry name" value="Sortase"/>
    <property type="match status" value="1"/>
</dbReference>
<dbReference type="NCBIfam" id="TIGR01076">
    <property type="entry name" value="sortase_fam"/>
    <property type="match status" value="1"/>
</dbReference>
<keyword evidence="4" id="KW-0812">Transmembrane</keyword>
<feature type="transmembrane region" description="Helical" evidence="4">
    <location>
        <begin position="259"/>
        <end position="280"/>
    </location>
</feature>
<proteinExistence type="predicted"/>
<evidence type="ECO:0000256" key="4">
    <source>
        <dbReference type="SAM" id="Phobius"/>
    </source>
</evidence>
<comment type="caution">
    <text evidence="5">The sequence shown here is derived from an EMBL/GenBank/DDBJ whole genome shotgun (WGS) entry which is preliminary data.</text>
</comment>
<dbReference type="CDD" id="cd05827">
    <property type="entry name" value="Sortase_C"/>
    <property type="match status" value="1"/>
</dbReference>
<feature type="active site" description="Acyl-thioester intermediate" evidence="2">
    <location>
        <position position="220"/>
    </location>
</feature>
<dbReference type="AlphaFoldDB" id="A0A542Y9I7"/>
<evidence type="ECO:0000256" key="3">
    <source>
        <dbReference type="SAM" id="MobiDB-lite"/>
    </source>
</evidence>
<organism evidence="5 6">
    <name type="scientific">Leucobacter komagatae</name>
    <dbReference type="NCBI Taxonomy" id="55969"/>
    <lineage>
        <taxon>Bacteria</taxon>
        <taxon>Bacillati</taxon>
        <taxon>Actinomycetota</taxon>
        <taxon>Actinomycetes</taxon>
        <taxon>Micrococcales</taxon>
        <taxon>Microbacteriaceae</taxon>
        <taxon>Leucobacter</taxon>
    </lineage>
</organism>
<accession>A0A542Y9I7</accession>
<keyword evidence="4" id="KW-0472">Membrane</keyword>
<evidence type="ECO:0000313" key="5">
    <source>
        <dbReference type="EMBL" id="TQL44748.1"/>
    </source>
</evidence>
<keyword evidence="4" id="KW-1133">Transmembrane helix</keyword>
<dbReference type="RefSeq" id="WP_246055902.1">
    <property type="nucleotide sequence ID" value="NZ_BAAAUY010000006.1"/>
</dbReference>
<evidence type="ECO:0000256" key="1">
    <source>
        <dbReference type="ARBA" id="ARBA00022801"/>
    </source>
</evidence>
<feature type="region of interest" description="Disordered" evidence="3">
    <location>
        <begin position="289"/>
        <end position="313"/>
    </location>
</feature>